<name>A0A1S6YDA3_PINPS</name>
<feature type="transmembrane region" description="Helical" evidence="7">
    <location>
        <begin position="350"/>
        <end position="368"/>
    </location>
</feature>
<dbReference type="GO" id="GO:0016020">
    <property type="term" value="C:membrane"/>
    <property type="evidence" value="ECO:0007669"/>
    <property type="project" value="UniProtKB-SubCell"/>
</dbReference>
<dbReference type="PANTHER" id="PTHR11654">
    <property type="entry name" value="OLIGOPEPTIDE TRANSPORTER-RELATED"/>
    <property type="match status" value="1"/>
</dbReference>
<dbReference type="InterPro" id="IPR044739">
    <property type="entry name" value="NRT1/PTR"/>
</dbReference>
<feature type="transmembrane region" description="Helical" evidence="7">
    <location>
        <begin position="468"/>
        <end position="491"/>
    </location>
</feature>
<evidence type="ECO:0000256" key="7">
    <source>
        <dbReference type="SAM" id="Phobius"/>
    </source>
</evidence>
<feature type="transmembrane region" description="Helical" evidence="7">
    <location>
        <begin position="117"/>
        <end position="141"/>
    </location>
</feature>
<feature type="transmembrane region" description="Helical" evidence="7">
    <location>
        <begin position="93"/>
        <end position="111"/>
    </location>
</feature>
<feature type="transmembrane region" description="Helical" evidence="7">
    <location>
        <begin position="556"/>
        <end position="576"/>
    </location>
</feature>
<organism evidence="8">
    <name type="scientific">Pinus pinaster</name>
    <name type="common">Maritime pine</name>
    <dbReference type="NCBI Taxonomy" id="71647"/>
    <lineage>
        <taxon>Eukaryota</taxon>
        <taxon>Viridiplantae</taxon>
        <taxon>Streptophyta</taxon>
        <taxon>Embryophyta</taxon>
        <taxon>Tracheophyta</taxon>
        <taxon>Spermatophyta</taxon>
        <taxon>Pinopsida</taxon>
        <taxon>Pinidae</taxon>
        <taxon>Conifers I</taxon>
        <taxon>Pinales</taxon>
        <taxon>Pinaceae</taxon>
        <taxon>Pinus</taxon>
        <taxon>Pinus subgen. Pinus</taxon>
    </lineage>
</organism>
<evidence type="ECO:0000256" key="1">
    <source>
        <dbReference type="ARBA" id="ARBA00004141"/>
    </source>
</evidence>
<gene>
    <name evidence="8" type="primary">NPF5.14</name>
</gene>
<sequence>MAGYERQESRNMAGYERQESRNMESQGLIAMDGSVDLKGRPVLRAKTGRWKACSFVVAYEVFERMAYYGIASNLVIYLTTKLHEGTVSSSSNVANWSGTIWITPVIGAYIADTHWGRYWTFTVFSFVYILGMILLTLAVSLRSLRPPECNSASTTCAKASSLDVGIFYFALYVLAVGTGGTKPNISTIGADQFDEFDPKEKLQKASFFNWWIFSVFLGMLFADSFLIYIQDRVGFSVGYAIPTVGLIISVILFLIGTPFYRHKPQNGNPFNRMAQVIVAAVRKWKVKVPSDPDQFYEVDPKEYVGKGRFPISHTQTLRFLDKAATKDGSSSRWKLCSVTQVEETKLMIRLLPIWVSLFIPSTMIPHVSTLFIKQGTTLDRHMGHHFEIPAGSLTTFFALSMLLTVMFYDRVLVKFFRRFTGNPRGITILQRIGIGLFIHMITMAVASITDVKRISFVKAHGLEDKAKAISPLTVFILLPQFVLGGMAEAFIEVGKIEFFYDQAPESMQSIGTALYASTLGFGGFLTTFFLKGTTRVSGRKGHTSWILNNLNASRMYYYYAFMAVVSLINIIFFLIVSRFYVYKRETNEAFSKHGHVHPITGTMGRPMDLNSRTDDIEPSREIEMPLAG</sequence>
<feature type="transmembrane region" description="Helical" evidence="7">
    <location>
        <begin position="388"/>
        <end position="408"/>
    </location>
</feature>
<evidence type="ECO:0000256" key="3">
    <source>
        <dbReference type="ARBA" id="ARBA00022692"/>
    </source>
</evidence>
<dbReference type="Pfam" id="PF00854">
    <property type="entry name" value="PTR2"/>
    <property type="match status" value="1"/>
</dbReference>
<protein>
    <submittedName>
        <fullName evidence="8">NPF family transporter</fullName>
    </submittedName>
</protein>
<evidence type="ECO:0000256" key="6">
    <source>
        <dbReference type="SAM" id="MobiDB-lite"/>
    </source>
</evidence>
<evidence type="ECO:0000256" key="2">
    <source>
        <dbReference type="ARBA" id="ARBA00005982"/>
    </source>
</evidence>
<feature type="transmembrane region" description="Helical" evidence="7">
    <location>
        <begin position="235"/>
        <end position="255"/>
    </location>
</feature>
<accession>A0A1S6YDA3</accession>
<dbReference type="Gene3D" id="1.20.1250.20">
    <property type="entry name" value="MFS general substrate transporter like domains"/>
    <property type="match status" value="1"/>
</dbReference>
<dbReference type="EMBL" id="KX986743">
    <property type="protein sequence ID" value="AQX43160.1"/>
    <property type="molecule type" value="mRNA"/>
</dbReference>
<dbReference type="GO" id="GO:0042937">
    <property type="term" value="F:tripeptide transmembrane transporter activity"/>
    <property type="evidence" value="ECO:0007669"/>
    <property type="project" value="InterPro"/>
</dbReference>
<keyword evidence="5 7" id="KW-0472">Membrane</keyword>
<comment type="similarity">
    <text evidence="2">Belongs to the major facilitator superfamily. Proton-dependent oligopeptide transporter (POT/PTR) (TC 2.A.17) family.</text>
</comment>
<keyword evidence="4 7" id="KW-1133">Transmembrane helix</keyword>
<dbReference type="CDD" id="cd17417">
    <property type="entry name" value="MFS_NPF5"/>
    <property type="match status" value="1"/>
</dbReference>
<dbReference type="GO" id="GO:0071916">
    <property type="term" value="F:dipeptide transmembrane transporter activity"/>
    <property type="evidence" value="ECO:0007669"/>
    <property type="project" value="InterPro"/>
</dbReference>
<feature type="region of interest" description="Disordered" evidence="6">
    <location>
        <begin position="1"/>
        <end position="22"/>
    </location>
</feature>
<evidence type="ECO:0000256" key="5">
    <source>
        <dbReference type="ARBA" id="ARBA00023136"/>
    </source>
</evidence>
<proteinExistence type="evidence at transcript level"/>
<evidence type="ECO:0000313" key="8">
    <source>
        <dbReference type="EMBL" id="AQX43160.1"/>
    </source>
</evidence>
<feature type="transmembrane region" description="Helical" evidence="7">
    <location>
        <begin position="428"/>
        <end position="448"/>
    </location>
</feature>
<feature type="transmembrane region" description="Helical" evidence="7">
    <location>
        <begin position="512"/>
        <end position="530"/>
    </location>
</feature>
<keyword evidence="3 7" id="KW-0812">Transmembrane</keyword>
<dbReference type="InterPro" id="IPR000109">
    <property type="entry name" value="POT_fam"/>
</dbReference>
<feature type="transmembrane region" description="Helical" evidence="7">
    <location>
        <begin position="208"/>
        <end position="229"/>
    </location>
</feature>
<dbReference type="InterPro" id="IPR036259">
    <property type="entry name" value="MFS_trans_sf"/>
</dbReference>
<dbReference type="SUPFAM" id="SSF103473">
    <property type="entry name" value="MFS general substrate transporter"/>
    <property type="match status" value="1"/>
</dbReference>
<dbReference type="AlphaFoldDB" id="A0A1S6YDA3"/>
<reference evidence="8" key="1">
    <citation type="submission" date="2016-10" db="EMBL/GenBank/DDBJ databases">
        <title>Molecular fundamentals of nitrogen uptake and transport in trees.</title>
        <authorList>
            <person name="Castro-Rodriguez V."/>
            <person name="Canas R.A."/>
            <person name="de la Torre F."/>
            <person name="Pascual B."/>
            <person name="Avila C."/>
            <person name="Canovas F.M."/>
        </authorList>
    </citation>
    <scope>NUCLEOTIDE SEQUENCE</scope>
</reference>
<comment type="subcellular location">
    <subcellularLocation>
        <location evidence="1">Membrane</location>
        <topology evidence="1">Multi-pass membrane protein</topology>
    </subcellularLocation>
</comment>
<evidence type="ECO:0000256" key="4">
    <source>
        <dbReference type="ARBA" id="ARBA00022989"/>
    </source>
</evidence>